<dbReference type="AlphaFoldDB" id="A0AA41U2T3"/>
<dbReference type="EMBL" id="JAKFHA010000004">
    <property type="protein sequence ID" value="MCF2527429.1"/>
    <property type="molecule type" value="Genomic_DNA"/>
</dbReference>
<keyword evidence="5 6" id="KW-0413">Isomerase</keyword>
<evidence type="ECO:0000256" key="4">
    <source>
        <dbReference type="ARBA" id="ARBA00023110"/>
    </source>
</evidence>
<feature type="domain" description="PPIase FKBP-type" evidence="9">
    <location>
        <begin position="234"/>
        <end position="330"/>
    </location>
</feature>
<organism evidence="10 11">
    <name type="scientific">Yinghuangia soli</name>
    <dbReference type="NCBI Taxonomy" id="2908204"/>
    <lineage>
        <taxon>Bacteria</taxon>
        <taxon>Bacillati</taxon>
        <taxon>Actinomycetota</taxon>
        <taxon>Actinomycetes</taxon>
        <taxon>Kitasatosporales</taxon>
        <taxon>Streptomycetaceae</taxon>
        <taxon>Yinghuangia</taxon>
    </lineage>
</organism>
<feature type="chain" id="PRO_5041326887" description="peptidylprolyl isomerase" evidence="8">
    <location>
        <begin position="20"/>
        <end position="335"/>
    </location>
</feature>
<comment type="caution">
    <text evidence="10">The sequence shown here is derived from an EMBL/GenBank/DDBJ whole genome shotgun (WGS) entry which is preliminary data.</text>
</comment>
<dbReference type="SUPFAM" id="SSF54534">
    <property type="entry name" value="FKBP-like"/>
    <property type="match status" value="2"/>
</dbReference>
<feature type="signal peptide" evidence="8">
    <location>
        <begin position="1"/>
        <end position="19"/>
    </location>
</feature>
<dbReference type="RefSeq" id="WP_235051582.1">
    <property type="nucleotide sequence ID" value="NZ_JAKFHA010000004.1"/>
</dbReference>
<dbReference type="Gene3D" id="3.10.50.40">
    <property type="match status" value="2"/>
</dbReference>
<proteinExistence type="inferred from homology"/>
<keyword evidence="8" id="KW-0732">Signal</keyword>
<keyword evidence="4 6" id="KW-0697">Rotamase</keyword>
<keyword evidence="11" id="KW-1185">Reference proteome</keyword>
<evidence type="ECO:0000256" key="2">
    <source>
        <dbReference type="ARBA" id="ARBA00006577"/>
    </source>
</evidence>
<evidence type="ECO:0000256" key="6">
    <source>
        <dbReference type="PROSITE-ProRule" id="PRU00277"/>
    </source>
</evidence>
<evidence type="ECO:0000256" key="5">
    <source>
        <dbReference type="ARBA" id="ARBA00023235"/>
    </source>
</evidence>
<feature type="compositionally biased region" description="Polar residues" evidence="7">
    <location>
        <begin position="29"/>
        <end position="38"/>
    </location>
</feature>
<dbReference type="InterPro" id="IPR001179">
    <property type="entry name" value="PPIase_FKBP_dom"/>
</dbReference>
<gene>
    <name evidence="10" type="ORF">LZ495_09425</name>
</gene>
<dbReference type="PROSITE" id="PS50059">
    <property type="entry name" value="FKBP_PPIASE"/>
    <property type="match status" value="2"/>
</dbReference>
<dbReference type="InterPro" id="IPR046357">
    <property type="entry name" value="PPIase_dom_sf"/>
</dbReference>
<evidence type="ECO:0000256" key="8">
    <source>
        <dbReference type="SAM" id="SignalP"/>
    </source>
</evidence>
<comment type="catalytic activity">
    <reaction evidence="1 6">
        <text>[protein]-peptidylproline (omega=180) = [protein]-peptidylproline (omega=0)</text>
        <dbReference type="Rhea" id="RHEA:16237"/>
        <dbReference type="Rhea" id="RHEA-COMP:10747"/>
        <dbReference type="Rhea" id="RHEA-COMP:10748"/>
        <dbReference type="ChEBI" id="CHEBI:83833"/>
        <dbReference type="ChEBI" id="CHEBI:83834"/>
        <dbReference type="EC" id="5.2.1.8"/>
    </reaction>
</comment>
<dbReference type="Pfam" id="PF00254">
    <property type="entry name" value="FKBP_C"/>
    <property type="match status" value="2"/>
</dbReference>
<accession>A0AA41U2T3</accession>
<feature type="region of interest" description="Disordered" evidence="7">
    <location>
        <begin position="24"/>
        <end position="67"/>
    </location>
</feature>
<name>A0AA41U2T3_9ACTN</name>
<dbReference type="PROSITE" id="PS51257">
    <property type="entry name" value="PROKAR_LIPOPROTEIN"/>
    <property type="match status" value="1"/>
</dbReference>
<dbReference type="GO" id="GO:0003755">
    <property type="term" value="F:peptidyl-prolyl cis-trans isomerase activity"/>
    <property type="evidence" value="ECO:0007669"/>
    <property type="project" value="UniProtKB-KW"/>
</dbReference>
<evidence type="ECO:0000256" key="7">
    <source>
        <dbReference type="SAM" id="MobiDB-lite"/>
    </source>
</evidence>
<reference evidence="10" key="1">
    <citation type="submission" date="2022-01" db="EMBL/GenBank/DDBJ databases">
        <title>Genome-Based Taxonomic Classification of the Phylum Actinobacteria.</title>
        <authorList>
            <person name="Gao Y."/>
        </authorList>
    </citation>
    <scope>NUCLEOTIDE SEQUENCE</scope>
    <source>
        <strain evidence="10">KLBMP 8922</strain>
    </source>
</reference>
<evidence type="ECO:0000259" key="9">
    <source>
        <dbReference type="PROSITE" id="PS50059"/>
    </source>
</evidence>
<dbReference type="EC" id="5.2.1.8" evidence="3 6"/>
<evidence type="ECO:0000313" key="11">
    <source>
        <dbReference type="Proteomes" id="UP001165378"/>
    </source>
</evidence>
<dbReference type="Proteomes" id="UP001165378">
    <property type="component" value="Unassembled WGS sequence"/>
</dbReference>
<comment type="similarity">
    <text evidence="2">Belongs to the FKBP-type PPIase family.</text>
</comment>
<feature type="domain" description="PPIase FKBP-type" evidence="9">
    <location>
        <begin position="91"/>
        <end position="178"/>
    </location>
</feature>
<evidence type="ECO:0000256" key="1">
    <source>
        <dbReference type="ARBA" id="ARBA00000971"/>
    </source>
</evidence>
<sequence>MRRFAALLLVPALMLGAAACGDDDKAGKNNATSSPSSTKEARKAGVSTTGAATANPAFGQAPDIKIPDGNPPAGLQVQVLTEGTGAVVGGQDMVNANYEGVSWSSRKVFDSSFERGEPAEFYLEAVIKGWTQALTGKKVGSRLLLTIPSELGYGATGKGDDIKSNETLVFVVDIVGTRPGYATGTPVPPNPDLPTVTTEGVKVTGMTFPAGKAAPTAIANQNLIEGTGAPVAAGDTVEAQIVQWIWGQPQAYGSSWATTGPQELPLTEAGTSGAPPILKSLIDGLTGKKVGSRVMLVLPPDKAFGAAAQADKNIPANATFVLVLDIVKSGPAKAS</sequence>
<evidence type="ECO:0000256" key="3">
    <source>
        <dbReference type="ARBA" id="ARBA00013194"/>
    </source>
</evidence>
<dbReference type="PANTHER" id="PTHR43811:SF19">
    <property type="entry name" value="39 KDA FK506-BINDING NUCLEAR PROTEIN"/>
    <property type="match status" value="1"/>
</dbReference>
<evidence type="ECO:0000313" key="10">
    <source>
        <dbReference type="EMBL" id="MCF2527429.1"/>
    </source>
</evidence>
<protein>
    <recommendedName>
        <fullName evidence="3 6">peptidylprolyl isomerase</fullName>
        <ecNumber evidence="3 6">5.2.1.8</ecNumber>
    </recommendedName>
</protein>
<dbReference type="PANTHER" id="PTHR43811">
    <property type="entry name" value="FKBP-TYPE PEPTIDYL-PROLYL CIS-TRANS ISOMERASE FKPA"/>
    <property type="match status" value="1"/>
</dbReference>